<comment type="cofactor">
    <cofactor evidence="2">
        <name>heme</name>
        <dbReference type="ChEBI" id="CHEBI:30413"/>
    </cofactor>
</comment>
<keyword evidence="5" id="KW-0808">Transferase</keyword>
<evidence type="ECO:0000256" key="6">
    <source>
        <dbReference type="ARBA" id="ARBA00022723"/>
    </source>
</evidence>
<evidence type="ECO:0000256" key="5">
    <source>
        <dbReference type="ARBA" id="ARBA00022679"/>
    </source>
</evidence>
<gene>
    <name evidence="13" type="ORF">LX83_007064</name>
</gene>
<dbReference type="CDD" id="cd16917">
    <property type="entry name" value="HATPase_UhpB-NarQ-NarX-like"/>
    <property type="match status" value="1"/>
</dbReference>
<protein>
    <submittedName>
        <fullName evidence="13">Histidine kinase-, DNA gyrase B-, and HSP90-like ATPase</fullName>
    </submittedName>
</protein>
<dbReference type="Pfam" id="PF01590">
    <property type="entry name" value="GAF"/>
    <property type="match status" value="1"/>
</dbReference>
<dbReference type="GO" id="GO:0070025">
    <property type="term" value="F:carbon monoxide binding"/>
    <property type="evidence" value="ECO:0007669"/>
    <property type="project" value="UniProtKB-ARBA"/>
</dbReference>
<dbReference type="SUPFAM" id="SSF55781">
    <property type="entry name" value="GAF domain-like"/>
    <property type="match status" value="2"/>
</dbReference>
<keyword evidence="3" id="KW-0963">Cytoplasm</keyword>
<dbReference type="SMART" id="SM00387">
    <property type="entry name" value="HATPase_c"/>
    <property type="match status" value="1"/>
</dbReference>
<dbReference type="RefSeq" id="WP_253780092.1">
    <property type="nucleotide sequence ID" value="NZ_JAMTCK010000025.1"/>
</dbReference>
<evidence type="ECO:0000259" key="11">
    <source>
        <dbReference type="SMART" id="SM00065"/>
    </source>
</evidence>
<dbReference type="SMART" id="SM00065">
    <property type="entry name" value="GAF"/>
    <property type="match status" value="2"/>
</dbReference>
<accession>A0AAE3GQ93</accession>
<name>A0AAE3GQ93_9PSEU</name>
<dbReference type="Pfam" id="PF02518">
    <property type="entry name" value="HATPase_c"/>
    <property type="match status" value="1"/>
</dbReference>
<keyword evidence="9" id="KW-0408">Iron</keyword>
<evidence type="ECO:0000313" key="13">
    <source>
        <dbReference type="EMBL" id="MCP2170173.1"/>
    </source>
</evidence>
<evidence type="ECO:0000256" key="7">
    <source>
        <dbReference type="ARBA" id="ARBA00022777"/>
    </source>
</evidence>
<dbReference type="InterPro" id="IPR003594">
    <property type="entry name" value="HATPase_dom"/>
</dbReference>
<evidence type="ECO:0000256" key="3">
    <source>
        <dbReference type="ARBA" id="ARBA00022490"/>
    </source>
</evidence>
<dbReference type="GO" id="GO:0000155">
    <property type="term" value="F:phosphorelay sensor kinase activity"/>
    <property type="evidence" value="ECO:0007669"/>
    <property type="project" value="InterPro"/>
</dbReference>
<evidence type="ECO:0000256" key="4">
    <source>
        <dbReference type="ARBA" id="ARBA00022553"/>
    </source>
</evidence>
<organism evidence="13 14">
    <name type="scientific">Goodfellowiella coeruleoviolacea</name>
    <dbReference type="NCBI Taxonomy" id="334858"/>
    <lineage>
        <taxon>Bacteria</taxon>
        <taxon>Bacillati</taxon>
        <taxon>Actinomycetota</taxon>
        <taxon>Actinomycetes</taxon>
        <taxon>Pseudonocardiales</taxon>
        <taxon>Pseudonocardiaceae</taxon>
        <taxon>Goodfellowiella</taxon>
    </lineage>
</organism>
<dbReference type="EMBL" id="JAMTCK010000025">
    <property type="protein sequence ID" value="MCP2170173.1"/>
    <property type="molecule type" value="Genomic_DNA"/>
</dbReference>
<dbReference type="InterPro" id="IPR011712">
    <property type="entry name" value="Sig_transdc_His_kin_sub3_dim/P"/>
</dbReference>
<evidence type="ECO:0000313" key="14">
    <source>
        <dbReference type="Proteomes" id="UP001206128"/>
    </source>
</evidence>
<feature type="domain" description="GAF" evidence="11">
    <location>
        <begin position="238"/>
        <end position="385"/>
    </location>
</feature>
<dbReference type="GO" id="GO:0019825">
    <property type="term" value="F:oxygen binding"/>
    <property type="evidence" value="ECO:0007669"/>
    <property type="project" value="UniProtKB-ARBA"/>
</dbReference>
<dbReference type="Gene3D" id="3.30.450.40">
    <property type="match status" value="2"/>
</dbReference>
<keyword evidence="14" id="KW-1185">Reference proteome</keyword>
<dbReference type="Pfam" id="PF07730">
    <property type="entry name" value="HisKA_3"/>
    <property type="match status" value="1"/>
</dbReference>
<dbReference type="Pfam" id="PF13185">
    <property type="entry name" value="GAF_2"/>
    <property type="match status" value="1"/>
</dbReference>
<evidence type="ECO:0000256" key="2">
    <source>
        <dbReference type="ARBA" id="ARBA00001971"/>
    </source>
</evidence>
<keyword evidence="4" id="KW-0597">Phosphoprotein</keyword>
<dbReference type="Gene3D" id="1.20.5.1930">
    <property type="match status" value="1"/>
</dbReference>
<dbReference type="SUPFAM" id="SSF55874">
    <property type="entry name" value="ATPase domain of HSP90 chaperone/DNA topoisomerase II/histidine kinase"/>
    <property type="match status" value="1"/>
</dbReference>
<dbReference type="GO" id="GO:0005524">
    <property type="term" value="F:ATP binding"/>
    <property type="evidence" value="ECO:0007669"/>
    <property type="project" value="UniProtKB-ARBA"/>
</dbReference>
<dbReference type="InterPro" id="IPR029016">
    <property type="entry name" value="GAF-like_dom_sf"/>
</dbReference>
<evidence type="ECO:0000256" key="9">
    <source>
        <dbReference type="ARBA" id="ARBA00023004"/>
    </source>
</evidence>
<keyword evidence="8" id="KW-0460">Magnesium</keyword>
<evidence type="ECO:0000256" key="8">
    <source>
        <dbReference type="ARBA" id="ARBA00022842"/>
    </source>
</evidence>
<dbReference type="PANTHER" id="PTHR24421">
    <property type="entry name" value="NITRATE/NITRITE SENSOR PROTEIN NARX-RELATED"/>
    <property type="match status" value="1"/>
</dbReference>
<dbReference type="GO" id="GO:0070026">
    <property type="term" value="F:nitric oxide binding"/>
    <property type="evidence" value="ECO:0007669"/>
    <property type="project" value="UniProtKB-ARBA"/>
</dbReference>
<keyword evidence="6" id="KW-0479">Metal-binding</keyword>
<dbReference type="Gene3D" id="3.30.565.10">
    <property type="entry name" value="Histidine kinase-like ATPase, C-terminal domain"/>
    <property type="match status" value="1"/>
</dbReference>
<proteinExistence type="predicted"/>
<comment type="cofactor">
    <cofactor evidence="1">
        <name>Mg(2+)</name>
        <dbReference type="ChEBI" id="CHEBI:18420"/>
    </cofactor>
</comment>
<sequence>MSDRTSGERVIPDLSQLRLDTLLRELMDRAAEVLESRDRVHRLLDAVVSVASDLSLPDVLRRIVQSSLDLVGAGYAAMGVLGADRTSLREFIYLGIDGTQRELIGELPHGKGILGLLIKDPHPIRLADLRQHPQSYGFPPNHPPMTSFLGVPVRVRGEVFGNLYLTEKQGGGEFTEEDQTVVIALAAAAGIAIENARLYELARHREAWLRASSDLTATLLAGHHTDGGLRLVAQQAATVSEAPFVAIATAADTDDDTDGDTDRAFVFDVVEAEDRAEITGHQVAIPGSVLGDVFATAEARIVADEDDATQESPIGWADEPPARTKELGSTLLVPLAAGQHVLGVLVVARTRGQRPFQETDLHMVRTFTAHAALAIEFARAQEDRQRLAVFEDRDRIARDLHDLVIQRLFAIGLGLQGTTRLVDSPEAAGRLSGFVEELDQTIREIRRSIFSLQEAPDGPVSLRGELLRVAQDSTAGLGFEPTLSMDGPLDSLVPDALRPDVLATLRETLSNTARHAHARAVLVRIAVDHTGTRLRLVVQDDGRGMPTPAPRRSGLANITERAARWHGTCEVDSAPGRGTTVSWTVPLASSTP</sequence>
<feature type="domain" description="Histidine kinase/HSP90-like ATPase" evidence="12">
    <location>
        <begin position="496"/>
        <end position="589"/>
    </location>
</feature>
<dbReference type="GO" id="GO:0046983">
    <property type="term" value="F:protein dimerization activity"/>
    <property type="evidence" value="ECO:0007669"/>
    <property type="project" value="InterPro"/>
</dbReference>
<evidence type="ECO:0000256" key="10">
    <source>
        <dbReference type="ARBA" id="ARBA00023012"/>
    </source>
</evidence>
<dbReference type="InterPro" id="IPR003018">
    <property type="entry name" value="GAF"/>
</dbReference>
<dbReference type="GO" id="GO:0019826">
    <property type="term" value="F:oxygen sensor activity"/>
    <property type="evidence" value="ECO:0007669"/>
    <property type="project" value="UniProtKB-ARBA"/>
</dbReference>
<dbReference type="GO" id="GO:0016020">
    <property type="term" value="C:membrane"/>
    <property type="evidence" value="ECO:0007669"/>
    <property type="project" value="InterPro"/>
</dbReference>
<feature type="domain" description="GAF" evidence="11">
    <location>
        <begin position="18"/>
        <end position="203"/>
    </location>
</feature>
<evidence type="ECO:0000256" key="1">
    <source>
        <dbReference type="ARBA" id="ARBA00001946"/>
    </source>
</evidence>
<dbReference type="InterPro" id="IPR050482">
    <property type="entry name" value="Sensor_HK_TwoCompSys"/>
</dbReference>
<comment type="caution">
    <text evidence="13">The sequence shown here is derived from an EMBL/GenBank/DDBJ whole genome shotgun (WGS) entry which is preliminary data.</text>
</comment>
<dbReference type="Proteomes" id="UP001206128">
    <property type="component" value="Unassembled WGS sequence"/>
</dbReference>
<dbReference type="AlphaFoldDB" id="A0AAE3GQ93"/>
<dbReference type="PANTHER" id="PTHR24421:SF56">
    <property type="entry name" value="OXYGEN SENSOR HISTIDINE KINASE RESPONSE REGULATOR DOST"/>
    <property type="match status" value="1"/>
</dbReference>
<dbReference type="InterPro" id="IPR036890">
    <property type="entry name" value="HATPase_C_sf"/>
</dbReference>
<keyword evidence="10" id="KW-0902">Two-component regulatory system</keyword>
<dbReference type="GO" id="GO:0000287">
    <property type="term" value="F:magnesium ion binding"/>
    <property type="evidence" value="ECO:0007669"/>
    <property type="project" value="UniProtKB-ARBA"/>
</dbReference>
<dbReference type="FunFam" id="3.30.450.40:FF:000052">
    <property type="entry name" value="Oxygen sensor histidine kinase response regulator DevS/DosS"/>
    <property type="match status" value="1"/>
</dbReference>
<keyword evidence="7 13" id="KW-0418">Kinase</keyword>
<dbReference type="GO" id="GO:0070483">
    <property type="term" value="P:detection of hypoxia"/>
    <property type="evidence" value="ECO:0007669"/>
    <property type="project" value="UniProtKB-ARBA"/>
</dbReference>
<reference evidence="13" key="1">
    <citation type="submission" date="2022-06" db="EMBL/GenBank/DDBJ databases">
        <title>Genomic Encyclopedia of Archaeal and Bacterial Type Strains, Phase II (KMG-II): from individual species to whole genera.</title>
        <authorList>
            <person name="Goeker M."/>
        </authorList>
    </citation>
    <scope>NUCLEOTIDE SEQUENCE</scope>
    <source>
        <strain evidence="13">DSM 43935</strain>
    </source>
</reference>
<evidence type="ECO:0000259" key="12">
    <source>
        <dbReference type="SMART" id="SM00387"/>
    </source>
</evidence>
<dbReference type="GO" id="GO:0020037">
    <property type="term" value="F:heme binding"/>
    <property type="evidence" value="ECO:0007669"/>
    <property type="project" value="UniProtKB-ARBA"/>
</dbReference>